<keyword evidence="1" id="KW-0175">Coiled coil</keyword>
<dbReference type="InterPro" id="IPR027267">
    <property type="entry name" value="AH/BAR_dom_sf"/>
</dbReference>
<evidence type="ECO:0000313" key="4">
    <source>
        <dbReference type="Proteomes" id="UP001303046"/>
    </source>
</evidence>
<feature type="region of interest" description="Disordered" evidence="2">
    <location>
        <begin position="1"/>
        <end position="43"/>
    </location>
</feature>
<evidence type="ECO:0008006" key="5">
    <source>
        <dbReference type="Google" id="ProtNLM"/>
    </source>
</evidence>
<evidence type="ECO:0000256" key="1">
    <source>
        <dbReference type="SAM" id="Coils"/>
    </source>
</evidence>
<organism evidence="3 4">
    <name type="scientific">Necator americanus</name>
    <name type="common">Human hookworm</name>
    <dbReference type="NCBI Taxonomy" id="51031"/>
    <lineage>
        <taxon>Eukaryota</taxon>
        <taxon>Metazoa</taxon>
        <taxon>Ecdysozoa</taxon>
        <taxon>Nematoda</taxon>
        <taxon>Chromadorea</taxon>
        <taxon>Rhabditida</taxon>
        <taxon>Rhabditina</taxon>
        <taxon>Rhabditomorpha</taxon>
        <taxon>Strongyloidea</taxon>
        <taxon>Ancylostomatidae</taxon>
        <taxon>Bunostominae</taxon>
        <taxon>Necator</taxon>
    </lineage>
</organism>
<reference evidence="3 4" key="1">
    <citation type="submission" date="2023-08" db="EMBL/GenBank/DDBJ databases">
        <title>A Necator americanus chromosomal reference genome.</title>
        <authorList>
            <person name="Ilik V."/>
            <person name="Petrzelkova K.J."/>
            <person name="Pardy F."/>
            <person name="Fuh T."/>
            <person name="Niatou-Singa F.S."/>
            <person name="Gouil Q."/>
            <person name="Baker L."/>
            <person name="Ritchie M.E."/>
            <person name="Jex A.R."/>
            <person name="Gazzola D."/>
            <person name="Li H."/>
            <person name="Toshio Fujiwara R."/>
            <person name="Zhan B."/>
            <person name="Aroian R.V."/>
            <person name="Pafco B."/>
            <person name="Schwarz E.M."/>
        </authorList>
    </citation>
    <scope>NUCLEOTIDE SEQUENCE [LARGE SCALE GENOMIC DNA]</scope>
    <source>
        <strain evidence="3 4">Aroian</strain>
        <tissue evidence="3">Whole animal</tissue>
    </source>
</reference>
<name>A0ABR1CNZ1_NECAM</name>
<proteinExistence type="predicted"/>
<keyword evidence="4" id="KW-1185">Reference proteome</keyword>
<evidence type="ECO:0000313" key="3">
    <source>
        <dbReference type="EMBL" id="KAK6739170.1"/>
    </source>
</evidence>
<protein>
    <recommendedName>
        <fullName evidence="5">BAR domain-containing protein</fullName>
    </recommendedName>
</protein>
<accession>A0ABR1CNZ1</accession>
<dbReference type="Proteomes" id="UP001303046">
    <property type="component" value="Unassembled WGS sequence"/>
</dbReference>
<dbReference type="Gene3D" id="1.20.1270.60">
    <property type="entry name" value="Arfaptin homology (AH) domain/BAR domain"/>
    <property type="match status" value="1"/>
</dbReference>
<feature type="compositionally biased region" description="Low complexity" evidence="2">
    <location>
        <begin position="17"/>
        <end position="30"/>
    </location>
</feature>
<feature type="coiled-coil region" evidence="1">
    <location>
        <begin position="140"/>
        <end position="184"/>
    </location>
</feature>
<dbReference type="EMBL" id="JAVFWL010000002">
    <property type="protein sequence ID" value="KAK6739170.1"/>
    <property type="molecule type" value="Genomic_DNA"/>
</dbReference>
<sequence>MCSDVNPETPPVSTAKTWSSLSTPHTPLTSRRGNKMPKLMKAGTREDYPPDFLDSVERIGIICNSLRKLEHLSRDVKKESKAKQKIWWRTGEAFKEYGDQMMTQSCAETFREACNNFYEISKLFPKFSEDVVVGFSEEIRKFNRNEVKEVKENLKSLAKARKNLEKAKKKVARQENEATTAAATTMQGEHDTCFATAKESMLKFMRETAFFDKIADKYVNADRELCDKVYEMLNSKARSNEEPGSKKSD</sequence>
<comment type="caution">
    <text evidence="3">The sequence shown here is derived from an EMBL/GenBank/DDBJ whole genome shotgun (WGS) entry which is preliminary data.</text>
</comment>
<gene>
    <name evidence="3" type="primary">Necator_chrII.g8731</name>
    <name evidence="3" type="ORF">RB195_020936</name>
</gene>
<evidence type="ECO:0000256" key="2">
    <source>
        <dbReference type="SAM" id="MobiDB-lite"/>
    </source>
</evidence>
<dbReference type="SUPFAM" id="SSF103657">
    <property type="entry name" value="BAR/IMD domain-like"/>
    <property type="match status" value="1"/>
</dbReference>